<evidence type="ECO:0000313" key="2">
    <source>
        <dbReference type="Proteomes" id="UP000031668"/>
    </source>
</evidence>
<sequence length="102" mass="12095">MFFYPPSFKFYIKIKQMALLRSKITKIVDSARFLSNKISRSKIICYIGEENPKSISKRNFDNKIKQKDETFYLDTMLKIPNDVSIYLSTFIFFIYSPLSIIN</sequence>
<reference evidence="1 2" key="1">
    <citation type="journal article" date="2014" name="Genome Biol. Evol.">
        <title>The genome of the myxosporean Thelohanellus kitauei shows adaptations to nutrient acquisition within its fish host.</title>
        <authorList>
            <person name="Yang Y."/>
            <person name="Xiong J."/>
            <person name="Zhou Z."/>
            <person name="Huo F."/>
            <person name="Miao W."/>
            <person name="Ran C."/>
            <person name="Liu Y."/>
            <person name="Zhang J."/>
            <person name="Feng J."/>
            <person name="Wang M."/>
            <person name="Wang M."/>
            <person name="Wang L."/>
            <person name="Yao B."/>
        </authorList>
    </citation>
    <scope>NUCLEOTIDE SEQUENCE [LARGE SCALE GENOMIC DNA]</scope>
    <source>
        <strain evidence="1">Wuqing</strain>
    </source>
</reference>
<dbReference type="AlphaFoldDB" id="A0A0C2MR83"/>
<keyword evidence="2" id="KW-1185">Reference proteome</keyword>
<dbReference type="EMBL" id="JWZT01004402">
    <property type="protein sequence ID" value="KII64197.1"/>
    <property type="molecule type" value="Genomic_DNA"/>
</dbReference>
<proteinExistence type="predicted"/>
<dbReference type="Proteomes" id="UP000031668">
    <property type="component" value="Unassembled WGS sequence"/>
</dbReference>
<name>A0A0C2MR83_THEKT</name>
<protein>
    <submittedName>
        <fullName evidence="1">Uncharacterized protein</fullName>
    </submittedName>
</protein>
<gene>
    <name evidence="1" type="ORF">RF11_01934</name>
</gene>
<comment type="caution">
    <text evidence="1">The sequence shown here is derived from an EMBL/GenBank/DDBJ whole genome shotgun (WGS) entry which is preliminary data.</text>
</comment>
<accession>A0A0C2MR83</accession>
<organism evidence="1 2">
    <name type="scientific">Thelohanellus kitauei</name>
    <name type="common">Myxosporean</name>
    <dbReference type="NCBI Taxonomy" id="669202"/>
    <lineage>
        <taxon>Eukaryota</taxon>
        <taxon>Metazoa</taxon>
        <taxon>Cnidaria</taxon>
        <taxon>Myxozoa</taxon>
        <taxon>Myxosporea</taxon>
        <taxon>Bivalvulida</taxon>
        <taxon>Platysporina</taxon>
        <taxon>Myxobolidae</taxon>
        <taxon>Thelohanellus</taxon>
    </lineage>
</organism>
<evidence type="ECO:0000313" key="1">
    <source>
        <dbReference type="EMBL" id="KII64197.1"/>
    </source>
</evidence>